<dbReference type="PANTHER" id="PTHR43792">
    <property type="entry name" value="GNAT FAMILY, PUTATIVE (AFU_ORTHOLOGUE AFUA_3G00765)-RELATED-RELATED"/>
    <property type="match status" value="1"/>
</dbReference>
<accession>A0A645E868</accession>
<name>A0A645E868_9ZZZZ</name>
<gene>
    <name evidence="2" type="primary">ydaF_11</name>
    <name evidence="2" type="ORF">SDC9_145151</name>
</gene>
<keyword evidence="2" id="KW-0012">Acyltransferase</keyword>
<dbReference type="AlphaFoldDB" id="A0A645E868"/>
<dbReference type="SUPFAM" id="SSF55729">
    <property type="entry name" value="Acyl-CoA N-acyltransferases (Nat)"/>
    <property type="match status" value="1"/>
</dbReference>
<dbReference type="InterPro" id="IPR016181">
    <property type="entry name" value="Acyl_CoA_acyltransferase"/>
</dbReference>
<dbReference type="InterPro" id="IPR051531">
    <property type="entry name" value="N-acetyltransferase"/>
</dbReference>
<proteinExistence type="predicted"/>
<protein>
    <submittedName>
        <fullName evidence="2">Putative ribosomal N-acetyltransferase YdaF</fullName>
        <ecNumber evidence="2">2.3.1.-</ecNumber>
    </submittedName>
</protein>
<dbReference type="EC" id="2.3.1.-" evidence="2"/>
<evidence type="ECO:0000259" key="1">
    <source>
        <dbReference type="PROSITE" id="PS51186"/>
    </source>
</evidence>
<dbReference type="Pfam" id="PF13302">
    <property type="entry name" value="Acetyltransf_3"/>
    <property type="match status" value="1"/>
</dbReference>
<keyword evidence="2" id="KW-0808">Transferase</keyword>
<dbReference type="InterPro" id="IPR000182">
    <property type="entry name" value="GNAT_dom"/>
</dbReference>
<organism evidence="2">
    <name type="scientific">bioreactor metagenome</name>
    <dbReference type="NCBI Taxonomy" id="1076179"/>
    <lineage>
        <taxon>unclassified sequences</taxon>
        <taxon>metagenomes</taxon>
        <taxon>ecological metagenomes</taxon>
    </lineage>
</organism>
<feature type="domain" description="N-acetyltransferase" evidence="1">
    <location>
        <begin position="14"/>
        <end position="170"/>
    </location>
</feature>
<comment type="caution">
    <text evidence="2">The sequence shown here is derived from an EMBL/GenBank/DDBJ whole genome shotgun (WGS) entry which is preliminary data.</text>
</comment>
<dbReference type="EMBL" id="VSSQ01044170">
    <property type="protein sequence ID" value="MPM97970.1"/>
    <property type="molecule type" value="Genomic_DNA"/>
</dbReference>
<reference evidence="2" key="1">
    <citation type="submission" date="2019-08" db="EMBL/GenBank/DDBJ databases">
        <authorList>
            <person name="Kucharzyk K."/>
            <person name="Murdoch R.W."/>
            <person name="Higgins S."/>
            <person name="Loffler F."/>
        </authorList>
    </citation>
    <scope>NUCLEOTIDE SEQUENCE</scope>
</reference>
<evidence type="ECO:0000313" key="2">
    <source>
        <dbReference type="EMBL" id="MPM97970.1"/>
    </source>
</evidence>
<dbReference type="GO" id="GO:0016747">
    <property type="term" value="F:acyltransferase activity, transferring groups other than amino-acyl groups"/>
    <property type="evidence" value="ECO:0007669"/>
    <property type="project" value="InterPro"/>
</dbReference>
<sequence length="183" mass="20653">MKDNSLDRLANSVIEFKKITPCDAEAMFAYLRDEDVSRYIGWQLMSSVDEVKDFIGVLQQREAAKTHQYASVTVKATGQVIGNMMLFNFDDEARSAEVGYVFSKACWNQGYGTQSLKLLVDYSFKTLRLHRLHAALVAVNGASARILEKNGFLPEGCLKDAYYIDDQYFDSLIYGLINPAEVH</sequence>
<dbReference type="Gene3D" id="3.40.630.30">
    <property type="match status" value="1"/>
</dbReference>
<dbReference type="PROSITE" id="PS51186">
    <property type="entry name" value="GNAT"/>
    <property type="match status" value="1"/>
</dbReference>